<dbReference type="AlphaFoldDB" id="A0A0S6VWA8"/>
<reference evidence="1" key="1">
    <citation type="journal article" date="2015" name="PeerJ">
        <title>First genomic representation of candidate bacterial phylum KSB3 points to enhanced environmental sensing as a trigger of wastewater bulking.</title>
        <authorList>
            <person name="Sekiguchi Y."/>
            <person name="Ohashi A."/>
            <person name="Parks D.H."/>
            <person name="Yamauchi T."/>
            <person name="Tyson G.W."/>
            <person name="Hugenholtz P."/>
        </authorList>
    </citation>
    <scope>NUCLEOTIDE SEQUENCE [LARGE SCALE GENOMIC DNA]</scope>
</reference>
<keyword evidence="2" id="KW-1185">Reference proteome</keyword>
<dbReference type="HOGENOM" id="CLU_3114898_0_0_0"/>
<dbReference type="Proteomes" id="UP000030700">
    <property type="component" value="Unassembled WGS sequence"/>
</dbReference>
<evidence type="ECO:0000313" key="2">
    <source>
        <dbReference type="Proteomes" id="UP000030700"/>
    </source>
</evidence>
<organism evidence="1">
    <name type="scientific">Candidatus Moduliflexus flocculans</name>
    <dbReference type="NCBI Taxonomy" id="1499966"/>
    <lineage>
        <taxon>Bacteria</taxon>
        <taxon>Candidatus Moduliflexota</taxon>
        <taxon>Candidatus Moduliflexia</taxon>
        <taxon>Candidatus Moduliflexales</taxon>
        <taxon>Candidatus Moduliflexaceae</taxon>
    </lineage>
</organism>
<accession>A0A0S6VWA8</accession>
<dbReference type="EMBL" id="DF820455">
    <property type="protein sequence ID" value="GAK49603.1"/>
    <property type="molecule type" value="Genomic_DNA"/>
</dbReference>
<proteinExistence type="predicted"/>
<name>A0A0S6VWA8_9BACT</name>
<sequence length="50" mass="5577">MITDHVKLIHCYDKLLPGLGNAYALVTEMAQGKDDGRYEFEGGFFLIQTG</sequence>
<evidence type="ECO:0000313" key="1">
    <source>
        <dbReference type="EMBL" id="GAK49603.1"/>
    </source>
</evidence>
<dbReference type="STRING" id="1499966.U14_00826"/>
<gene>
    <name evidence="1" type="ORF">U14_00826</name>
</gene>
<protein>
    <submittedName>
        <fullName evidence="1">Uncharacterized protein</fullName>
    </submittedName>
</protein>